<sequence length="104" mass="11695">MEKKLMFCIPKGGFTVRESLEFVNFNSSFECEVSVVKNNRTINAKSILGTLSLLSTSKSGEELMIHLNGEDAEYASQQIARFIDKKITKANSKLDFSKPVESWL</sequence>
<evidence type="ECO:0000313" key="6">
    <source>
        <dbReference type="Proteomes" id="UP000198571"/>
    </source>
</evidence>
<feature type="domain" description="HPr" evidence="4">
    <location>
        <begin position="1"/>
        <end position="90"/>
    </location>
</feature>
<dbReference type="RefSeq" id="WP_177174159.1">
    <property type="nucleotide sequence ID" value="NZ_FOGT01000002.1"/>
</dbReference>
<dbReference type="InterPro" id="IPR035895">
    <property type="entry name" value="HPr-like_sf"/>
</dbReference>
<dbReference type="GO" id="GO:0005737">
    <property type="term" value="C:cytoplasm"/>
    <property type="evidence" value="ECO:0007669"/>
    <property type="project" value="UniProtKB-SubCell"/>
</dbReference>
<dbReference type="SUPFAM" id="SSF55594">
    <property type="entry name" value="HPr-like"/>
    <property type="match status" value="1"/>
</dbReference>
<proteinExistence type="predicted"/>
<dbReference type="InterPro" id="IPR000032">
    <property type="entry name" value="HPr-like"/>
</dbReference>
<evidence type="ECO:0000256" key="3">
    <source>
        <dbReference type="ARBA" id="ARBA00022683"/>
    </source>
</evidence>
<dbReference type="PANTHER" id="PTHR33705">
    <property type="entry name" value="PHOSPHOCARRIER PROTEIN HPR"/>
    <property type="match status" value="1"/>
</dbReference>
<dbReference type="STRING" id="1601833.SAMN05518684_10252"/>
<dbReference type="InterPro" id="IPR050399">
    <property type="entry name" value="HPr"/>
</dbReference>
<dbReference type="Gene3D" id="3.30.1340.10">
    <property type="entry name" value="HPr-like"/>
    <property type="match status" value="1"/>
</dbReference>
<protein>
    <submittedName>
        <fullName evidence="5">Catabolite repression HPr-like protein/phosphocarrier protein</fullName>
    </submittedName>
</protein>
<dbReference type="GO" id="GO:0009401">
    <property type="term" value="P:phosphoenolpyruvate-dependent sugar phosphotransferase system"/>
    <property type="evidence" value="ECO:0007669"/>
    <property type="project" value="UniProtKB-KW"/>
</dbReference>
<dbReference type="Proteomes" id="UP000198571">
    <property type="component" value="Unassembled WGS sequence"/>
</dbReference>
<evidence type="ECO:0000313" key="5">
    <source>
        <dbReference type="EMBL" id="SER55820.1"/>
    </source>
</evidence>
<evidence type="ECO:0000256" key="2">
    <source>
        <dbReference type="ARBA" id="ARBA00022490"/>
    </source>
</evidence>
<keyword evidence="3" id="KW-0598">Phosphotransferase system</keyword>
<keyword evidence="2" id="KW-0963">Cytoplasm</keyword>
<keyword evidence="6" id="KW-1185">Reference proteome</keyword>
<accession>A0A1H9Q5T4</accession>
<reference evidence="6" key="1">
    <citation type="submission" date="2016-10" db="EMBL/GenBank/DDBJ databases">
        <authorList>
            <person name="Varghese N."/>
            <person name="Submissions S."/>
        </authorList>
    </citation>
    <scope>NUCLEOTIDE SEQUENCE [LARGE SCALE GENOMIC DNA]</scope>
    <source>
        <strain evidence="6">S9</strain>
    </source>
</reference>
<evidence type="ECO:0000256" key="1">
    <source>
        <dbReference type="ARBA" id="ARBA00004496"/>
    </source>
</evidence>
<organism evidence="5 6">
    <name type="scientific">Salipaludibacillus aurantiacus</name>
    <dbReference type="NCBI Taxonomy" id="1601833"/>
    <lineage>
        <taxon>Bacteria</taxon>
        <taxon>Bacillati</taxon>
        <taxon>Bacillota</taxon>
        <taxon>Bacilli</taxon>
        <taxon>Bacillales</taxon>
        <taxon>Bacillaceae</taxon>
    </lineage>
</organism>
<evidence type="ECO:0000259" key="4">
    <source>
        <dbReference type="PROSITE" id="PS51350"/>
    </source>
</evidence>
<name>A0A1H9Q5T4_9BACI</name>
<dbReference type="PANTHER" id="PTHR33705:SF2">
    <property type="entry name" value="PHOSPHOCARRIER PROTEIN NPR"/>
    <property type="match status" value="1"/>
</dbReference>
<comment type="subcellular location">
    <subcellularLocation>
        <location evidence="1">Cytoplasm</location>
    </subcellularLocation>
</comment>
<dbReference type="PROSITE" id="PS51350">
    <property type="entry name" value="PTS_HPR_DOM"/>
    <property type="match status" value="1"/>
</dbReference>
<dbReference type="EMBL" id="FOGT01000002">
    <property type="protein sequence ID" value="SER55820.1"/>
    <property type="molecule type" value="Genomic_DNA"/>
</dbReference>
<gene>
    <name evidence="5" type="ORF">SAMN05518684_10252</name>
</gene>
<dbReference type="AlphaFoldDB" id="A0A1H9Q5T4"/>
<dbReference type="Pfam" id="PF00381">
    <property type="entry name" value="PTS-HPr"/>
    <property type="match status" value="1"/>
</dbReference>